<accession>A0A9N9PN30</accession>
<comment type="caution">
    <text evidence="1">The sequence shown here is derived from an EMBL/GenBank/DDBJ whole genome shotgun (WGS) entry which is preliminary data.</text>
</comment>
<reference evidence="1" key="1">
    <citation type="submission" date="2021-06" db="EMBL/GenBank/DDBJ databases">
        <authorList>
            <person name="Kallberg Y."/>
            <person name="Tangrot J."/>
            <person name="Rosling A."/>
        </authorList>
    </citation>
    <scope>NUCLEOTIDE SEQUENCE</scope>
    <source>
        <strain evidence="1">FL966</strain>
    </source>
</reference>
<dbReference type="Proteomes" id="UP000789759">
    <property type="component" value="Unassembled WGS sequence"/>
</dbReference>
<proteinExistence type="predicted"/>
<dbReference type="EMBL" id="CAJVQA010081126">
    <property type="protein sequence ID" value="CAG8837329.1"/>
    <property type="molecule type" value="Genomic_DNA"/>
</dbReference>
<gene>
    <name evidence="1" type="ORF">CPELLU_LOCUS21540</name>
</gene>
<organism evidence="1 2">
    <name type="scientific">Cetraspora pellucida</name>
    <dbReference type="NCBI Taxonomy" id="1433469"/>
    <lineage>
        <taxon>Eukaryota</taxon>
        <taxon>Fungi</taxon>
        <taxon>Fungi incertae sedis</taxon>
        <taxon>Mucoromycota</taxon>
        <taxon>Glomeromycotina</taxon>
        <taxon>Glomeromycetes</taxon>
        <taxon>Diversisporales</taxon>
        <taxon>Gigasporaceae</taxon>
        <taxon>Cetraspora</taxon>
    </lineage>
</organism>
<evidence type="ECO:0000313" key="1">
    <source>
        <dbReference type="EMBL" id="CAG8837329.1"/>
    </source>
</evidence>
<evidence type="ECO:0000313" key="2">
    <source>
        <dbReference type="Proteomes" id="UP000789759"/>
    </source>
</evidence>
<dbReference type="AlphaFoldDB" id="A0A9N9PN30"/>
<dbReference type="OrthoDB" id="2442370at2759"/>
<keyword evidence="2" id="KW-1185">Reference proteome</keyword>
<feature type="non-terminal residue" evidence="1">
    <location>
        <position position="88"/>
    </location>
</feature>
<sequence length="88" mass="10339">SQPYTLSDPEFTFIKKFLEKREQQLSRNDLLVMDAMAEKTTKDVATGKKFEGYYYVFNPQCFRNSFDEVVVDFFDLVKSTVKEYAIVV</sequence>
<protein>
    <submittedName>
        <fullName evidence="1">7988_t:CDS:1</fullName>
    </submittedName>
</protein>
<name>A0A9N9PN30_9GLOM</name>
<feature type="non-terminal residue" evidence="1">
    <location>
        <position position="1"/>
    </location>
</feature>